<dbReference type="Pfam" id="PF13520">
    <property type="entry name" value="AA_permease_2"/>
    <property type="match status" value="1"/>
</dbReference>
<evidence type="ECO:0000313" key="7">
    <source>
        <dbReference type="EMBL" id="MCX7569215.1"/>
    </source>
</evidence>
<keyword evidence="4 6" id="KW-1133">Transmembrane helix</keyword>
<feature type="transmembrane region" description="Helical" evidence="6">
    <location>
        <begin position="148"/>
        <end position="169"/>
    </location>
</feature>
<feature type="transmembrane region" description="Helical" evidence="6">
    <location>
        <begin position="44"/>
        <end position="68"/>
    </location>
</feature>
<evidence type="ECO:0000256" key="4">
    <source>
        <dbReference type="ARBA" id="ARBA00022989"/>
    </source>
</evidence>
<dbReference type="InterPro" id="IPR002293">
    <property type="entry name" value="AA/rel_permease1"/>
</dbReference>
<feature type="transmembrane region" description="Helical" evidence="6">
    <location>
        <begin position="349"/>
        <end position="369"/>
    </location>
</feature>
<dbReference type="PANTHER" id="PTHR42770">
    <property type="entry name" value="AMINO ACID TRANSPORTER-RELATED"/>
    <property type="match status" value="1"/>
</dbReference>
<feature type="transmembrane region" description="Helical" evidence="6">
    <location>
        <begin position="123"/>
        <end position="141"/>
    </location>
</feature>
<organism evidence="7 8">
    <name type="scientific">Tumebacillus lacus</name>
    <dbReference type="NCBI Taxonomy" id="2995335"/>
    <lineage>
        <taxon>Bacteria</taxon>
        <taxon>Bacillati</taxon>
        <taxon>Bacillota</taxon>
        <taxon>Bacilli</taxon>
        <taxon>Bacillales</taxon>
        <taxon>Alicyclobacillaceae</taxon>
        <taxon>Tumebacillus</taxon>
    </lineage>
</organism>
<dbReference type="InterPro" id="IPR050367">
    <property type="entry name" value="APC_superfamily"/>
</dbReference>
<feature type="transmembrane region" description="Helical" evidence="6">
    <location>
        <begin position="222"/>
        <end position="243"/>
    </location>
</feature>
<feature type="transmembrane region" description="Helical" evidence="6">
    <location>
        <begin position="319"/>
        <end position="337"/>
    </location>
</feature>
<dbReference type="RefSeq" id="WP_267150466.1">
    <property type="nucleotide sequence ID" value="NZ_JAPMLT010000002.1"/>
</dbReference>
<feature type="transmembrane region" description="Helical" evidence="6">
    <location>
        <begin position="189"/>
        <end position="210"/>
    </location>
</feature>
<dbReference type="Proteomes" id="UP001208017">
    <property type="component" value="Unassembled WGS sequence"/>
</dbReference>
<gene>
    <name evidence="7" type="ORF">OS242_04520</name>
</gene>
<dbReference type="EMBL" id="JAPMLT010000002">
    <property type="protein sequence ID" value="MCX7569215.1"/>
    <property type="molecule type" value="Genomic_DNA"/>
</dbReference>
<accession>A0ABT3X0Y6</accession>
<evidence type="ECO:0000256" key="5">
    <source>
        <dbReference type="ARBA" id="ARBA00023136"/>
    </source>
</evidence>
<keyword evidence="2" id="KW-1003">Cell membrane</keyword>
<comment type="caution">
    <text evidence="7">The sequence shown here is derived from an EMBL/GenBank/DDBJ whole genome shotgun (WGS) entry which is preliminary data.</text>
</comment>
<protein>
    <submittedName>
        <fullName evidence="7">Amino acid permease</fullName>
    </submittedName>
</protein>
<feature type="transmembrane region" description="Helical" evidence="6">
    <location>
        <begin position="381"/>
        <end position="410"/>
    </location>
</feature>
<evidence type="ECO:0000256" key="2">
    <source>
        <dbReference type="ARBA" id="ARBA00022475"/>
    </source>
</evidence>
<reference evidence="7 8" key="1">
    <citation type="submission" date="2022-11" db="EMBL/GenBank/DDBJ databases">
        <title>Study of microbial diversity in lake waters.</title>
        <authorList>
            <person name="Zhang J."/>
        </authorList>
    </citation>
    <scope>NUCLEOTIDE SEQUENCE [LARGE SCALE GENOMIC DNA]</scope>
    <source>
        <strain evidence="7 8">DT12</strain>
    </source>
</reference>
<feature type="transmembrane region" description="Helical" evidence="6">
    <location>
        <begin position="263"/>
        <end position="288"/>
    </location>
</feature>
<sequence>MEKAEFKKTIGLPQVIALNIGAVLGSGVLLVPGLAADIAGPASLIAWGLMALLVLPMALVMGLLAAKFPSAGGVSTFVTNAFGPKAGSLIGWFFLMSVPIGAPVIAITGSGYLASAFGWEQNVRMFICIGMLLIGLIVNLLGMKVAGAIQVAVVAAIVCVLLLTGFGSIPNIEAANFQPFMTGDWVSIGQAAAILYWCFIGWEAISHLSAEFKDPKREAVRGVTYSAFLVGGLYFLTALATVGTKSYGGSGSEVSLVLVVDKILGTGGAIVIGITAVFICLATIIAYVGAASRLAYSLASSGDAPKILGILSKKYQTPLGGLGFLTCCFVIVISVYWSGLVPLKTIIQFPNATFLLVYLGGCAAGIKLLKDTKGGVAISWLSFLLTAAVFPFVGWVVIYPIIIIAGFFLAKKMTGDKNSVQQHQA</sequence>
<dbReference type="PANTHER" id="PTHR42770:SF13">
    <property type="entry name" value="L-METHIONINE_BRANCHED-CHAIN AMINO ACID EXPORTER YJEH"/>
    <property type="match status" value="1"/>
</dbReference>
<keyword evidence="5 6" id="KW-0472">Membrane</keyword>
<evidence type="ECO:0000256" key="1">
    <source>
        <dbReference type="ARBA" id="ARBA00004651"/>
    </source>
</evidence>
<proteinExistence type="predicted"/>
<keyword evidence="3 6" id="KW-0812">Transmembrane</keyword>
<feature type="transmembrane region" description="Helical" evidence="6">
    <location>
        <begin position="12"/>
        <end position="32"/>
    </location>
</feature>
<evidence type="ECO:0000256" key="6">
    <source>
        <dbReference type="SAM" id="Phobius"/>
    </source>
</evidence>
<comment type="subcellular location">
    <subcellularLocation>
        <location evidence="1">Cell membrane</location>
        <topology evidence="1">Multi-pass membrane protein</topology>
    </subcellularLocation>
</comment>
<name>A0ABT3X0Y6_9BACL</name>
<keyword evidence="8" id="KW-1185">Reference proteome</keyword>
<dbReference type="Gene3D" id="1.20.1740.10">
    <property type="entry name" value="Amino acid/polyamine transporter I"/>
    <property type="match status" value="1"/>
</dbReference>
<evidence type="ECO:0000313" key="8">
    <source>
        <dbReference type="Proteomes" id="UP001208017"/>
    </source>
</evidence>
<dbReference type="PIRSF" id="PIRSF006060">
    <property type="entry name" value="AA_transporter"/>
    <property type="match status" value="1"/>
</dbReference>
<evidence type="ECO:0000256" key="3">
    <source>
        <dbReference type="ARBA" id="ARBA00022692"/>
    </source>
</evidence>
<feature type="transmembrane region" description="Helical" evidence="6">
    <location>
        <begin position="89"/>
        <end position="117"/>
    </location>
</feature>